<evidence type="ECO:0000256" key="1">
    <source>
        <dbReference type="SAM" id="MobiDB-lite"/>
    </source>
</evidence>
<evidence type="ECO:0000313" key="4">
    <source>
        <dbReference type="Proteomes" id="UP000360750"/>
    </source>
</evidence>
<feature type="region of interest" description="Disordered" evidence="1">
    <location>
        <begin position="12"/>
        <end position="32"/>
    </location>
</feature>
<feature type="compositionally biased region" description="Polar residues" evidence="1">
    <location>
        <begin position="19"/>
        <end position="28"/>
    </location>
</feature>
<comment type="caution">
    <text evidence="3">The sequence shown here is derived from an EMBL/GenBank/DDBJ whole genome shotgun (WGS) entry which is preliminary data.</text>
</comment>
<accession>A0ABD7V2H3</accession>
<dbReference type="AlphaFoldDB" id="A0ABD7V2H3"/>
<evidence type="ECO:0000313" key="3">
    <source>
        <dbReference type="EMBL" id="VFA88321.1"/>
    </source>
</evidence>
<dbReference type="EMBL" id="CAACYD010000006">
    <property type="protein sequence ID" value="VFA88321.1"/>
    <property type="molecule type" value="Genomic_DNA"/>
</dbReference>
<dbReference type="RefSeq" id="WP_006902586.1">
    <property type="nucleotide sequence ID" value="NZ_CAACYD010000006.1"/>
</dbReference>
<protein>
    <submittedName>
        <fullName evidence="3">Zn-finger in ubiquitin-hydrolases and other protein</fullName>
    </submittedName>
</protein>
<organism evidence="3 4">
    <name type="scientific">Gordonia paraffinivorans</name>
    <dbReference type="NCBI Taxonomy" id="175628"/>
    <lineage>
        <taxon>Bacteria</taxon>
        <taxon>Bacillati</taxon>
        <taxon>Actinomycetota</taxon>
        <taxon>Actinomycetes</taxon>
        <taxon>Mycobacteriales</taxon>
        <taxon>Gordoniaceae</taxon>
        <taxon>Gordonia</taxon>
    </lineage>
</organism>
<evidence type="ECO:0000259" key="2">
    <source>
        <dbReference type="PROSITE" id="PS50271"/>
    </source>
</evidence>
<gene>
    <name evidence="3" type="ORF">NCTC8139_01865</name>
</gene>
<dbReference type="Proteomes" id="UP000360750">
    <property type="component" value="Unassembled WGS sequence"/>
</dbReference>
<dbReference type="PROSITE" id="PS50271">
    <property type="entry name" value="ZF_UBP"/>
    <property type="match status" value="1"/>
</dbReference>
<reference evidence="3 4" key="1">
    <citation type="submission" date="2019-02" db="EMBL/GenBank/DDBJ databases">
        <authorList>
            <consortium name="Pathogen Informatics"/>
        </authorList>
    </citation>
    <scope>NUCLEOTIDE SEQUENCE [LARGE SCALE GENOMIC DNA]</scope>
    <source>
        <strain evidence="3 4">3012STDY6756503</strain>
    </source>
</reference>
<name>A0ABD7V2H3_9ACTN</name>
<dbReference type="GeneID" id="60749874"/>
<dbReference type="Pfam" id="PF02148">
    <property type="entry name" value="zf-UBP"/>
    <property type="match status" value="1"/>
</dbReference>
<feature type="domain" description="UBP-type" evidence="2">
    <location>
        <begin position="32"/>
        <end position="122"/>
    </location>
</feature>
<proteinExistence type="predicted"/>
<dbReference type="SUPFAM" id="SSF57850">
    <property type="entry name" value="RING/U-box"/>
    <property type="match status" value="1"/>
</dbReference>
<sequence length="122" mass="13469">MVDVQLFRRVTGLGRRSSRTPTTGQPTTDAGARCPELASFPLDARPLPGPHGDRLCCEGCTALGERNWAHLRMCLDCGYIGCCDSSPRRHATAHFHESGHPVMRSAEPGESWRWCYVHHVVG</sequence>
<dbReference type="InterPro" id="IPR001607">
    <property type="entry name" value="Znf_UBP"/>
</dbReference>
<dbReference type="Gene3D" id="3.30.40.10">
    <property type="entry name" value="Zinc/RING finger domain, C3HC4 (zinc finger)"/>
    <property type="match status" value="1"/>
</dbReference>
<dbReference type="InterPro" id="IPR013083">
    <property type="entry name" value="Znf_RING/FYVE/PHD"/>
</dbReference>